<dbReference type="RefSeq" id="WP_138637164.1">
    <property type="nucleotide sequence ID" value="NZ_PNCL01000137.1"/>
</dbReference>
<organism evidence="4 5">
    <name type="scientific">Pseudoalteromonas citrea</name>
    <dbReference type="NCBI Taxonomy" id="43655"/>
    <lineage>
        <taxon>Bacteria</taxon>
        <taxon>Pseudomonadati</taxon>
        <taxon>Pseudomonadota</taxon>
        <taxon>Gammaproteobacteria</taxon>
        <taxon>Alteromonadales</taxon>
        <taxon>Pseudoalteromonadaceae</taxon>
        <taxon>Pseudoalteromonas</taxon>
    </lineage>
</organism>
<evidence type="ECO:0000259" key="3">
    <source>
        <dbReference type="Pfam" id="PF00501"/>
    </source>
</evidence>
<dbReference type="CDD" id="cd05930">
    <property type="entry name" value="A_NRPS"/>
    <property type="match status" value="1"/>
</dbReference>
<keyword evidence="2" id="KW-0597">Phosphoprotein</keyword>
<comment type="caution">
    <text evidence="4">The sequence shown here is derived from an EMBL/GenBank/DDBJ whole genome shotgun (WGS) entry which is preliminary data.</text>
</comment>
<dbReference type="PROSITE" id="PS00455">
    <property type="entry name" value="AMP_BINDING"/>
    <property type="match status" value="1"/>
</dbReference>
<dbReference type="NCBIfam" id="TIGR01733">
    <property type="entry name" value="AA-adenyl-dom"/>
    <property type="match status" value="1"/>
</dbReference>
<name>A0A5S3XJ35_9GAMM</name>
<dbReference type="GO" id="GO:0043041">
    <property type="term" value="P:amino acid activation for nonribosomal peptide biosynthetic process"/>
    <property type="evidence" value="ECO:0007669"/>
    <property type="project" value="TreeGrafter"/>
</dbReference>
<dbReference type="InterPro" id="IPR010071">
    <property type="entry name" value="AA_adenyl_dom"/>
</dbReference>
<dbReference type="GO" id="GO:0044550">
    <property type="term" value="P:secondary metabolite biosynthetic process"/>
    <property type="evidence" value="ECO:0007669"/>
    <property type="project" value="TreeGrafter"/>
</dbReference>
<reference evidence="4 5" key="1">
    <citation type="submission" date="2017-12" db="EMBL/GenBank/DDBJ databases">
        <authorList>
            <person name="Paulsen S."/>
            <person name="Gram L.K."/>
        </authorList>
    </citation>
    <scope>NUCLEOTIDE SEQUENCE [LARGE SCALE GENOMIC DNA]</scope>
    <source>
        <strain evidence="4 5">S2231</strain>
    </source>
</reference>
<evidence type="ECO:0000256" key="1">
    <source>
        <dbReference type="ARBA" id="ARBA00022450"/>
    </source>
</evidence>
<dbReference type="Proteomes" id="UP000307706">
    <property type="component" value="Unassembled WGS sequence"/>
</dbReference>
<proteinExistence type="predicted"/>
<feature type="non-terminal residue" evidence="4">
    <location>
        <position position="345"/>
    </location>
</feature>
<keyword evidence="1" id="KW-0596">Phosphopantetheine</keyword>
<dbReference type="SUPFAM" id="SSF56801">
    <property type="entry name" value="Acetyl-CoA synthetase-like"/>
    <property type="match status" value="1"/>
</dbReference>
<dbReference type="PRINTS" id="PR00154">
    <property type="entry name" value="AMPBINDING"/>
</dbReference>
<dbReference type="GO" id="GO:0005737">
    <property type="term" value="C:cytoplasm"/>
    <property type="evidence" value="ECO:0007669"/>
    <property type="project" value="TreeGrafter"/>
</dbReference>
<gene>
    <name evidence="4" type="ORF">CWB96_20150</name>
</gene>
<dbReference type="PANTHER" id="PTHR45527">
    <property type="entry name" value="NONRIBOSOMAL PEPTIDE SYNTHETASE"/>
    <property type="match status" value="1"/>
</dbReference>
<dbReference type="Gene3D" id="3.40.50.980">
    <property type="match status" value="2"/>
</dbReference>
<feature type="non-terminal residue" evidence="4">
    <location>
        <position position="1"/>
    </location>
</feature>
<dbReference type="EMBL" id="PNCL01000137">
    <property type="protein sequence ID" value="TMP54004.1"/>
    <property type="molecule type" value="Genomic_DNA"/>
</dbReference>
<dbReference type="PANTHER" id="PTHR45527:SF1">
    <property type="entry name" value="FATTY ACID SYNTHASE"/>
    <property type="match status" value="1"/>
</dbReference>
<dbReference type="GO" id="GO:0031177">
    <property type="term" value="F:phosphopantetheine binding"/>
    <property type="evidence" value="ECO:0007669"/>
    <property type="project" value="TreeGrafter"/>
</dbReference>
<dbReference type="AlphaFoldDB" id="A0A5S3XJ35"/>
<sequence>LGILKAGGAYVPLDPSYPQERLSYMIEDAALKVVLNHEATSDVLEAYTGSVVALDSTALYTQYSDVELCKSTLGLTSSNLAYVIYTSGSTGKPKGVMIEHEALGNYQLHIKSAYGVNKTDSILQFSNMCFDIFVEEFFGALCHGAKLVLSTSVCRDGLREFVEFCNLYSVSLVSLPTAFWAQLVSDDIVCSSTSIETVIVGGEALTISTVREHDESFGGKVKLLNTYGPTEATITASTYVTNVNNLSAQSVAIGRANINNQLFILDENSSLKPCGSIGELYIGGDGLARGYLNRPDLTAERFVENPFYDAAQTNSSKRLYRTGDLVRYLPDGNLEFIGRADDQVK</sequence>
<dbReference type="InterPro" id="IPR020459">
    <property type="entry name" value="AMP-binding"/>
</dbReference>
<evidence type="ECO:0000313" key="5">
    <source>
        <dbReference type="Proteomes" id="UP000307706"/>
    </source>
</evidence>
<protein>
    <submittedName>
        <fullName evidence="4">Non-ribosomal peptide synthetase</fullName>
    </submittedName>
</protein>
<dbReference type="InterPro" id="IPR000873">
    <property type="entry name" value="AMP-dep_synth/lig_dom"/>
</dbReference>
<dbReference type="FunFam" id="2.30.38.10:FF:000001">
    <property type="entry name" value="Non-ribosomal peptide synthetase PvdI"/>
    <property type="match status" value="1"/>
</dbReference>
<evidence type="ECO:0000313" key="4">
    <source>
        <dbReference type="EMBL" id="TMP54004.1"/>
    </source>
</evidence>
<dbReference type="Gene3D" id="2.30.38.10">
    <property type="entry name" value="Luciferase, Domain 3"/>
    <property type="match status" value="1"/>
</dbReference>
<evidence type="ECO:0000256" key="2">
    <source>
        <dbReference type="ARBA" id="ARBA00022553"/>
    </source>
</evidence>
<dbReference type="InterPro" id="IPR020845">
    <property type="entry name" value="AMP-binding_CS"/>
</dbReference>
<reference evidence="5" key="2">
    <citation type="submission" date="2019-06" db="EMBL/GenBank/DDBJ databases">
        <title>Co-occurence of chitin degradation, pigmentation and bioactivity in marine Pseudoalteromonas.</title>
        <authorList>
            <person name="Sonnenschein E.C."/>
            <person name="Bech P.K."/>
        </authorList>
    </citation>
    <scope>NUCLEOTIDE SEQUENCE [LARGE SCALE GENOMIC DNA]</scope>
    <source>
        <strain evidence="5">S2231</strain>
    </source>
</reference>
<dbReference type="OrthoDB" id="9803968at2"/>
<accession>A0A5S3XJ35</accession>
<feature type="domain" description="AMP-dependent synthetase/ligase" evidence="3">
    <location>
        <begin position="1"/>
        <end position="292"/>
    </location>
</feature>
<dbReference type="Pfam" id="PF00501">
    <property type="entry name" value="AMP-binding"/>
    <property type="match status" value="1"/>
</dbReference>